<accession>A0A2T3ZMK1</accession>
<dbReference type="Proteomes" id="UP000240493">
    <property type="component" value="Unassembled WGS sequence"/>
</dbReference>
<gene>
    <name evidence="3" type="ORF">M441DRAFT_207772</name>
</gene>
<proteinExistence type="predicted"/>
<dbReference type="Pfam" id="PF24883">
    <property type="entry name" value="NPHP3_N"/>
    <property type="match status" value="1"/>
</dbReference>
<evidence type="ECO:0000256" key="1">
    <source>
        <dbReference type="ARBA" id="ARBA00022737"/>
    </source>
</evidence>
<evidence type="ECO:0000313" key="4">
    <source>
        <dbReference type="Proteomes" id="UP000240493"/>
    </source>
</evidence>
<dbReference type="OrthoDB" id="5243355at2759"/>
<dbReference type="AlphaFoldDB" id="A0A2T3ZMK1"/>
<dbReference type="PANTHER" id="PTHR10039">
    <property type="entry name" value="AMELOGENIN"/>
    <property type="match status" value="1"/>
</dbReference>
<keyword evidence="1" id="KW-0677">Repeat</keyword>
<name>A0A2T3ZMK1_TRIA4</name>
<protein>
    <recommendedName>
        <fullName evidence="2">Nephrocystin 3-like N-terminal domain-containing protein</fullName>
    </recommendedName>
</protein>
<dbReference type="STRING" id="1042311.A0A2T3ZMK1"/>
<sequence length="266" mass="30177">MAEALGIASGVVGIVSFGIELCQGLLEYYSSWKDAESEVTATYNSIQDLTKILLLVKSTVDKQDPESEIIVKVHDSITLCEGGITNLDKKLQKIRRLSLSDTVGERLLSQARRALYPFKKSTLIKLQEIVGDLQDRLHLTLTILDFNISIQNFDIVSGQLKYLSNEVDKTQLGIGNIQNSLAGIDRKIDTIESLYGDEYLRNFCMWLSPIFDIFEKRQHDNFELPSRQDGTWEWLQSTQEFKNWLSRTDRILWCPGQPGVGKTVLS</sequence>
<feature type="domain" description="Nephrocystin 3-like N-terminal" evidence="2">
    <location>
        <begin position="230"/>
        <end position="266"/>
    </location>
</feature>
<evidence type="ECO:0000259" key="2">
    <source>
        <dbReference type="Pfam" id="PF24883"/>
    </source>
</evidence>
<dbReference type="InterPro" id="IPR056884">
    <property type="entry name" value="NPHP3-like_N"/>
</dbReference>
<dbReference type="PANTHER" id="PTHR10039:SF15">
    <property type="entry name" value="NACHT DOMAIN-CONTAINING PROTEIN"/>
    <property type="match status" value="1"/>
</dbReference>
<keyword evidence="4" id="KW-1185">Reference proteome</keyword>
<organism evidence="3 4">
    <name type="scientific">Trichoderma asperellum (strain ATCC 204424 / CBS 433.97 / NBRC 101777)</name>
    <dbReference type="NCBI Taxonomy" id="1042311"/>
    <lineage>
        <taxon>Eukaryota</taxon>
        <taxon>Fungi</taxon>
        <taxon>Dikarya</taxon>
        <taxon>Ascomycota</taxon>
        <taxon>Pezizomycotina</taxon>
        <taxon>Sordariomycetes</taxon>
        <taxon>Hypocreomycetidae</taxon>
        <taxon>Hypocreales</taxon>
        <taxon>Hypocreaceae</taxon>
        <taxon>Trichoderma</taxon>
    </lineage>
</organism>
<dbReference type="EMBL" id="KZ679256">
    <property type="protein sequence ID" value="PTB46006.1"/>
    <property type="molecule type" value="Genomic_DNA"/>
</dbReference>
<evidence type="ECO:0000313" key="3">
    <source>
        <dbReference type="EMBL" id="PTB46006.1"/>
    </source>
</evidence>
<reference evidence="3 4" key="1">
    <citation type="submission" date="2016-07" db="EMBL/GenBank/DDBJ databases">
        <title>Multiple horizontal gene transfer events from other fungi enriched the ability of initially mycotrophic Trichoderma (Ascomycota) to feed on dead plant biomass.</title>
        <authorList>
            <consortium name="DOE Joint Genome Institute"/>
            <person name="Aerts A."/>
            <person name="Atanasova L."/>
            <person name="Chenthamara K."/>
            <person name="Zhang J."/>
            <person name="Grujic M."/>
            <person name="Henrissat B."/>
            <person name="Kuo A."/>
            <person name="Salamov A."/>
            <person name="Lipzen A."/>
            <person name="Labutti K."/>
            <person name="Barry K."/>
            <person name="Miao Y."/>
            <person name="Rahimi M.J."/>
            <person name="Shen Q."/>
            <person name="Grigoriev I.V."/>
            <person name="Kubicek C.P."/>
            <person name="Druzhinina I.S."/>
        </authorList>
    </citation>
    <scope>NUCLEOTIDE SEQUENCE [LARGE SCALE GENOMIC DNA]</scope>
    <source>
        <strain evidence="3 4">CBS 433.97</strain>
    </source>
</reference>